<evidence type="ECO:0000313" key="7">
    <source>
        <dbReference type="Proteomes" id="UP000266649"/>
    </source>
</evidence>
<evidence type="ECO:0000256" key="5">
    <source>
        <dbReference type="SAM" id="Phobius"/>
    </source>
</evidence>
<keyword evidence="6" id="KW-0808">Transferase</keyword>
<feature type="transmembrane region" description="Helical" evidence="5">
    <location>
        <begin position="100"/>
        <end position="121"/>
    </location>
</feature>
<evidence type="ECO:0000313" key="6">
    <source>
        <dbReference type="EMBL" id="RID90186.1"/>
    </source>
</evidence>
<dbReference type="EMBL" id="QXXQ01000016">
    <property type="protein sequence ID" value="RID90186.1"/>
    <property type="molecule type" value="Genomic_DNA"/>
</dbReference>
<reference evidence="6 7" key="1">
    <citation type="submission" date="2018-09" db="EMBL/GenBank/DDBJ databases">
        <title>Gemmobacter lutimaris sp. nov., a marine bacterium isolated from tidal flat.</title>
        <authorList>
            <person name="Lee D.W."/>
            <person name="Yoo Y."/>
            <person name="Kim J.-J."/>
            <person name="Kim B.S."/>
        </authorList>
    </citation>
    <scope>NUCLEOTIDE SEQUENCE [LARGE SCALE GENOMIC DNA]</scope>
    <source>
        <strain evidence="6 7">YJ-T1-11</strain>
    </source>
</reference>
<keyword evidence="2 5" id="KW-0812">Transmembrane</keyword>
<feature type="transmembrane region" description="Helical" evidence="5">
    <location>
        <begin position="159"/>
        <end position="183"/>
    </location>
</feature>
<dbReference type="GO" id="GO:0008168">
    <property type="term" value="F:methyltransferase activity"/>
    <property type="evidence" value="ECO:0007669"/>
    <property type="project" value="UniProtKB-KW"/>
</dbReference>
<proteinExistence type="predicted"/>
<dbReference type="Pfam" id="PF04191">
    <property type="entry name" value="PEMT"/>
    <property type="match status" value="1"/>
</dbReference>
<evidence type="ECO:0000256" key="2">
    <source>
        <dbReference type="ARBA" id="ARBA00022692"/>
    </source>
</evidence>
<sequence length="223" mass="23694">MRCACCGSTRNARADPMISGFGWAALALLFGYLALFFWGSAVAAQAAGRSVWLFARAKGRDQLASIGFRAAFALAFFGPLLWLAVPVLHKVDPLWTEGNAIALGLIGIFIAGLGAMVAFAAQMSMGSSWRVGVVGGETGDLVSGGLYRFSRNPTFVGQAALLTGVALTVPSVPTVLAPILFLWSASTQIRSEEAALRASLGPDYDRYTASVPRWMGFNRRELP</sequence>
<keyword evidence="3 5" id="KW-1133">Transmembrane helix</keyword>
<dbReference type="GO" id="GO:0032259">
    <property type="term" value="P:methylation"/>
    <property type="evidence" value="ECO:0007669"/>
    <property type="project" value="UniProtKB-KW"/>
</dbReference>
<keyword evidence="7" id="KW-1185">Reference proteome</keyword>
<evidence type="ECO:0000256" key="3">
    <source>
        <dbReference type="ARBA" id="ARBA00022989"/>
    </source>
</evidence>
<dbReference type="InterPro" id="IPR007318">
    <property type="entry name" value="Phopholipid_MeTrfase"/>
</dbReference>
<evidence type="ECO:0000256" key="1">
    <source>
        <dbReference type="ARBA" id="ARBA00004127"/>
    </source>
</evidence>
<dbReference type="AlphaFoldDB" id="A0A398BSL5"/>
<accession>A0A398BSL5</accession>
<dbReference type="Proteomes" id="UP000266649">
    <property type="component" value="Unassembled WGS sequence"/>
</dbReference>
<name>A0A398BSL5_9RHOB</name>
<organism evidence="6 7">
    <name type="scientific">Gemmobacter lutimaris</name>
    <dbReference type="NCBI Taxonomy" id="2306023"/>
    <lineage>
        <taxon>Bacteria</taxon>
        <taxon>Pseudomonadati</taxon>
        <taxon>Pseudomonadota</taxon>
        <taxon>Alphaproteobacteria</taxon>
        <taxon>Rhodobacterales</taxon>
        <taxon>Paracoccaceae</taxon>
        <taxon>Gemmobacter</taxon>
    </lineage>
</organism>
<feature type="transmembrane region" description="Helical" evidence="5">
    <location>
        <begin position="66"/>
        <end position="88"/>
    </location>
</feature>
<keyword evidence="6" id="KW-0489">Methyltransferase</keyword>
<gene>
    <name evidence="6" type="ORF">D2N39_19410</name>
</gene>
<keyword evidence="4 5" id="KW-0472">Membrane</keyword>
<feature type="transmembrane region" description="Helical" evidence="5">
    <location>
        <begin position="21"/>
        <end position="46"/>
    </location>
</feature>
<comment type="caution">
    <text evidence="6">The sequence shown here is derived from an EMBL/GenBank/DDBJ whole genome shotgun (WGS) entry which is preliminary data.</text>
</comment>
<evidence type="ECO:0000256" key="4">
    <source>
        <dbReference type="ARBA" id="ARBA00023136"/>
    </source>
</evidence>
<dbReference type="GO" id="GO:0012505">
    <property type="term" value="C:endomembrane system"/>
    <property type="evidence" value="ECO:0007669"/>
    <property type="project" value="UniProtKB-SubCell"/>
</dbReference>
<comment type="subcellular location">
    <subcellularLocation>
        <location evidence="1">Endomembrane system</location>
        <topology evidence="1">Multi-pass membrane protein</topology>
    </subcellularLocation>
</comment>
<protein>
    <submittedName>
        <fullName evidence="6">Isoprenylcysteine carboxylmethyltransferase family protein</fullName>
    </submittedName>
</protein>
<dbReference type="Gene3D" id="1.20.120.1630">
    <property type="match status" value="1"/>
</dbReference>